<dbReference type="Proteomes" id="UP000467305">
    <property type="component" value="Unassembled WGS sequence"/>
</dbReference>
<reference evidence="1 2" key="1">
    <citation type="submission" date="2019-09" db="EMBL/GenBank/DDBJ databases">
        <authorList>
            <person name="Cao W.R."/>
        </authorList>
    </citation>
    <scope>NUCLEOTIDE SEQUENCE [LARGE SCALE GENOMIC DNA]</scope>
    <source>
        <strain evidence="2">a4</strain>
    </source>
</reference>
<comment type="caution">
    <text evidence="1">The sequence shown here is derived from an EMBL/GenBank/DDBJ whole genome shotgun (WGS) entry which is preliminary data.</text>
</comment>
<organism evidence="1 2">
    <name type="scientific">Tenacibaculum aiptasiae</name>
    <dbReference type="NCBI Taxonomy" id="426481"/>
    <lineage>
        <taxon>Bacteria</taxon>
        <taxon>Pseudomonadati</taxon>
        <taxon>Bacteroidota</taxon>
        <taxon>Flavobacteriia</taxon>
        <taxon>Flavobacteriales</taxon>
        <taxon>Flavobacteriaceae</taxon>
        <taxon>Tenacibaculum</taxon>
    </lineage>
</organism>
<protein>
    <recommendedName>
        <fullName evidence="3">Bacteriocin</fullName>
    </recommendedName>
</protein>
<accession>A0A7J5A506</accession>
<dbReference type="RefSeq" id="WP_150901495.1">
    <property type="nucleotide sequence ID" value="NZ_WAAU01000081.1"/>
</dbReference>
<evidence type="ECO:0000313" key="2">
    <source>
        <dbReference type="Proteomes" id="UP000467305"/>
    </source>
</evidence>
<evidence type="ECO:0000313" key="1">
    <source>
        <dbReference type="EMBL" id="KAB1151713.1"/>
    </source>
</evidence>
<proteinExistence type="predicted"/>
<dbReference type="OrthoDB" id="1163945at2"/>
<keyword evidence="2" id="KW-1185">Reference proteome</keyword>
<sequence length="69" mass="7221">MKKSILNVGKALNKTEQKKINGGFGCPGPFCYGVSGMGCGTCSQYHALPSSCKGKVLVHADCFIGIEPN</sequence>
<gene>
    <name evidence="1" type="ORF">F7018_18055</name>
</gene>
<name>A0A7J5A506_9FLAO</name>
<evidence type="ECO:0008006" key="3">
    <source>
        <dbReference type="Google" id="ProtNLM"/>
    </source>
</evidence>
<dbReference type="EMBL" id="WAAU01000081">
    <property type="protein sequence ID" value="KAB1151713.1"/>
    <property type="molecule type" value="Genomic_DNA"/>
</dbReference>
<dbReference type="AlphaFoldDB" id="A0A7J5A506"/>